<reference evidence="3" key="1">
    <citation type="journal article" date="2009" name="Environ. Microbiol.">
        <title>The genome of Polaromonas naphthalenivorans strain CJ2, isolated from coal tar-contaminated sediment, reveals physiological and metabolic versatility and evolution through extensive horizontal gene transfer.</title>
        <authorList>
            <person name="Yagi J.M."/>
            <person name="Sims D."/>
            <person name="Brettin T."/>
            <person name="Bruce D."/>
            <person name="Madsen E.L."/>
        </authorList>
    </citation>
    <scope>NUCLEOTIDE SEQUENCE [LARGE SCALE GENOMIC DNA]</scope>
    <source>
        <strain evidence="3">CJ2</strain>
    </source>
</reference>
<keyword evidence="1" id="KW-0472">Membrane</keyword>
<dbReference type="Proteomes" id="UP000000644">
    <property type="component" value="Chromosome"/>
</dbReference>
<dbReference type="HOGENOM" id="CLU_1401340_0_0_4"/>
<protein>
    <recommendedName>
        <fullName evidence="4">Transmembrane protein</fullName>
    </recommendedName>
</protein>
<dbReference type="AlphaFoldDB" id="A1VUA5"/>
<keyword evidence="3" id="KW-1185">Reference proteome</keyword>
<evidence type="ECO:0000313" key="2">
    <source>
        <dbReference type="EMBL" id="ABM39233.1"/>
    </source>
</evidence>
<feature type="transmembrane region" description="Helical" evidence="1">
    <location>
        <begin position="153"/>
        <end position="170"/>
    </location>
</feature>
<feature type="transmembrane region" description="Helical" evidence="1">
    <location>
        <begin position="130"/>
        <end position="147"/>
    </location>
</feature>
<accession>A1VUA5</accession>
<evidence type="ECO:0000256" key="1">
    <source>
        <dbReference type="SAM" id="Phobius"/>
    </source>
</evidence>
<sequence>MNIIQGTVLESSESSNSIVSSHRGLSDVITNSSGTYTPPRISTQIVTTSKVWLKKLDGKDAEFNMSDFSVPLRVGHQIAIIYGAAEGIENGAYFGALNKSTGESAFDPSIHCNRLKEFGLYIPKNYYRNWFLRSFVIGAVIGLLPFVDFALGIFIGVILTNILAVILCVVKQVKGQNMLPELNKHALQTLHSAV</sequence>
<name>A1VUA5_POLNA</name>
<proteinExistence type="predicted"/>
<dbReference type="KEGG" id="pna:Pnap_3937"/>
<gene>
    <name evidence="2" type="ordered locus">Pnap_3937</name>
</gene>
<evidence type="ECO:0008006" key="4">
    <source>
        <dbReference type="Google" id="ProtNLM"/>
    </source>
</evidence>
<evidence type="ECO:0000313" key="3">
    <source>
        <dbReference type="Proteomes" id="UP000000644"/>
    </source>
</evidence>
<keyword evidence="1" id="KW-1133">Transmembrane helix</keyword>
<dbReference type="EMBL" id="CP000529">
    <property type="protein sequence ID" value="ABM39233.1"/>
    <property type="molecule type" value="Genomic_DNA"/>
</dbReference>
<organism evidence="2 3">
    <name type="scientific">Polaromonas naphthalenivorans (strain CJ2)</name>
    <dbReference type="NCBI Taxonomy" id="365044"/>
    <lineage>
        <taxon>Bacteria</taxon>
        <taxon>Pseudomonadati</taxon>
        <taxon>Pseudomonadota</taxon>
        <taxon>Betaproteobacteria</taxon>
        <taxon>Burkholderiales</taxon>
        <taxon>Comamonadaceae</taxon>
        <taxon>Polaromonas</taxon>
    </lineage>
</organism>
<keyword evidence="1" id="KW-0812">Transmembrane</keyword>